<evidence type="ECO:0000256" key="1">
    <source>
        <dbReference type="SAM" id="Phobius"/>
    </source>
</evidence>
<keyword evidence="3" id="KW-1185">Reference proteome</keyword>
<feature type="transmembrane region" description="Helical" evidence="1">
    <location>
        <begin position="90"/>
        <end position="119"/>
    </location>
</feature>
<dbReference type="PANTHER" id="PTHR36007:SF2">
    <property type="entry name" value="TRANSPORT PROTEIN-RELATED"/>
    <property type="match status" value="1"/>
</dbReference>
<dbReference type="Proteomes" id="UP000321721">
    <property type="component" value="Unassembled WGS sequence"/>
</dbReference>
<feature type="transmembrane region" description="Helical" evidence="1">
    <location>
        <begin position="125"/>
        <end position="146"/>
    </location>
</feature>
<dbReference type="PANTHER" id="PTHR36007">
    <property type="entry name" value="TRANSPORT PROTEIN-RELATED"/>
    <property type="match status" value="1"/>
</dbReference>
<protein>
    <submittedName>
        <fullName evidence="2">Small multi-drug export protein</fullName>
    </submittedName>
</protein>
<sequence length="151" mass="16546">MLTEFITTFLISISPLGEARAGIPYGVMNNLPVGWAFLVGWIANILVFPLFFKGISFSNKTLWKSRTYKKGAVYLSKRAKKKTKSSIDKYGLWGLMVFVMIPLPITGAYIGTLAAYILGMDYKKAFLAVTIGVTISSIIIAGGMYLGTSLK</sequence>
<dbReference type="OrthoDB" id="360192at2"/>
<comment type="caution">
    <text evidence="2">The sequence shown here is derived from an EMBL/GenBank/DDBJ whole genome shotgun (WGS) entry which is preliminary data.</text>
</comment>
<reference evidence="2 3" key="1">
    <citation type="submission" date="2019-08" db="EMBL/GenBank/DDBJ databases">
        <title>Genome of Vicingus serpentipes NCIMB 15042.</title>
        <authorList>
            <person name="Bowman J.P."/>
        </authorList>
    </citation>
    <scope>NUCLEOTIDE SEQUENCE [LARGE SCALE GENOMIC DNA]</scope>
    <source>
        <strain evidence="2 3">NCIMB 15042</strain>
    </source>
</reference>
<dbReference type="InterPro" id="IPR009577">
    <property type="entry name" value="Sm_multidrug_ex"/>
</dbReference>
<dbReference type="RefSeq" id="WP_147101500.1">
    <property type="nucleotide sequence ID" value="NZ_VOOS01000005.1"/>
</dbReference>
<name>A0A5C6RPM7_9FLAO</name>
<keyword evidence="1" id="KW-0472">Membrane</keyword>
<evidence type="ECO:0000313" key="2">
    <source>
        <dbReference type="EMBL" id="TXB64296.1"/>
    </source>
</evidence>
<keyword evidence="1" id="KW-0812">Transmembrane</keyword>
<organism evidence="2 3">
    <name type="scientific">Vicingus serpentipes</name>
    <dbReference type="NCBI Taxonomy" id="1926625"/>
    <lineage>
        <taxon>Bacteria</taxon>
        <taxon>Pseudomonadati</taxon>
        <taxon>Bacteroidota</taxon>
        <taxon>Flavobacteriia</taxon>
        <taxon>Flavobacteriales</taxon>
        <taxon>Vicingaceae</taxon>
        <taxon>Vicingus</taxon>
    </lineage>
</organism>
<proteinExistence type="predicted"/>
<accession>A0A5C6RPM7</accession>
<evidence type="ECO:0000313" key="3">
    <source>
        <dbReference type="Proteomes" id="UP000321721"/>
    </source>
</evidence>
<keyword evidence="1" id="KW-1133">Transmembrane helix</keyword>
<dbReference type="Pfam" id="PF06695">
    <property type="entry name" value="Sm_multidrug_ex"/>
    <property type="match status" value="1"/>
</dbReference>
<gene>
    <name evidence="2" type="ORF">FRY74_10915</name>
</gene>
<dbReference type="AlphaFoldDB" id="A0A5C6RPM7"/>
<dbReference type="EMBL" id="VOOS01000005">
    <property type="protein sequence ID" value="TXB64296.1"/>
    <property type="molecule type" value="Genomic_DNA"/>
</dbReference>
<feature type="transmembrane region" description="Helical" evidence="1">
    <location>
        <begin position="31"/>
        <end position="52"/>
    </location>
</feature>